<dbReference type="EMBL" id="KV440974">
    <property type="protein sequence ID" value="OAD78023.1"/>
    <property type="molecule type" value="Genomic_DNA"/>
</dbReference>
<dbReference type="VEuPathDB" id="FungiDB:PHYBLDRAFT_164906"/>
<reference evidence="2" key="1">
    <citation type="submission" date="2015-06" db="EMBL/GenBank/DDBJ databases">
        <title>Expansion of signal transduction pathways in fungi by whole-genome duplication.</title>
        <authorList>
            <consortium name="DOE Joint Genome Institute"/>
            <person name="Corrochano L.M."/>
            <person name="Kuo A."/>
            <person name="Marcet-Houben M."/>
            <person name="Polaino S."/>
            <person name="Salamov A."/>
            <person name="Villalobos J.M."/>
            <person name="Alvarez M.I."/>
            <person name="Avalos J."/>
            <person name="Benito E.P."/>
            <person name="Benoit I."/>
            <person name="Burger G."/>
            <person name="Camino L.P."/>
            <person name="Canovas D."/>
            <person name="Cerda-Olmedo E."/>
            <person name="Cheng J.-F."/>
            <person name="Dominguez A."/>
            <person name="Elias M."/>
            <person name="Eslava A.P."/>
            <person name="Glaser F."/>
            <person name="Grimwood J."/>
            <person name="Gutierrez G."/>
            <person name="Heitman J."/>
            <person name="Henrissat B."/>
            <person name="Iturriaga E.A."/>
            <person name="Lang B.F."/>
            <person name="Lavin J.L."/>
            <person name="Lee S."/>
            <person name="Li W."/>
            <person name="Lindquist E."/>
            <person name="Lopez-Garcia S."/>
            <person name="Luque E.M."/>
            <person name="Marcos A.T."/>
            <person name="Martin J."/>
            <person name="McCluskey K."/>
            <person name="Medina H.R."/>
            <person name="Miralles-Duran A."/>
            <person name="Miyazaki A."/>
            <person name="Munoz-Torres E."/>
            <person name="Oguiza J.A."/>
            <person name="Ohm R."/>
            <person name="Olmedo M."/>
            <person name="Orejas M."/>
            <person name="Ortiz-Castellanos L."/>
            <person name="Pisabarro A.G."/>
            <person name="Rodriguez-Romero J."/>
            <person name="Ruiz-Herrera J."/>
            <person name="Ruiz-Vazquez R."/>
            <person name="Sanz C."/>
            <person name="Schackwitz W."/>
            <person name="Schmutz J."/>
            <person name="Shahriari M."/>
            <person name="Shelest E."/>
            <person name="Silva-Franco F."/>
            <person name="Soanes D."/>
            <person name="Syed K."/>
            <person name="Tagua V.G."/>
            <person name="Talbot N.J."/>
            <person name="Thon M."/>
            <person name="De vries R.P."/>
            <person name="Wiebenga A."/>
            <person name="Yadav J.S."/>
            <person name="Braun E.L."/>
            <person name="Baker S."/>
            <person name="Garre V."/>
            <person name="Horwitz B."/>
            <person name="Torres-Martinez S."/>
            <person name="Idnurm A."/>
            <person name="Herrera-Estrella A."/>
            <person name="Gabaldon T."/>
            <person name="Grigoriev I.V."/>
        </authorList>
    </citation>
    <scope>NUCLEOTIDE SEQUENCE [LARGE SCALE GENOMIC DNA]</scope>
    <source>
        <strain evidence="2">NRRL 1555(-)</strain>
    </source>
</reference>
<proteinExistence type="predicted"/>
<keyword evidence="2" id="KW-1185">Reference proteome</keyword>
<dbReference type="AlphaFoldDB" id="A0A162UU69"/>
<evidence type="ECO:0000313" key="2">
    <source>
        <dbReference type="Proteomes" id="UP000077315"/>
    </source>
</evidence>
<sequence length="208" mass="23859">MKKRVTIATVYKHTTNLYHSCNISNKFTIIVIKSRLTRKGDFVHSELLSESITFQLIHQPPHSAWGTGYMASCTQINLLTNSLVHVNLRNVISNILFKIFAKNSMFNQALGDSVFDRLKYSGFFRPYQTWDIQEDFMTHFQWFFLAQIAKSSHTLSLCILNVSLVCDVVRPILFTKNIKNNKDKALQLGVRVKENQKETSAGGIIITR</sequence>
<dbReference type="RefSeq" id="XP_018296063.1">
    <property type="nucleotide sequence ID" value="XM_018435096.1"/>
</dbReference>
<dbReference type="GeneID" id="28996002"/>
<evidence type="ECO:0000313" key="1">
    <source>
        <dbReference type="EMBL" id="OAD78023.1"/>
    </source>
</evidence>
<accession>A0A162UU69</accession>
<gene>
    <name evidence="1" type="ORF">PHYBLDRAFT_164906</name>
</gene>
<name>A0A162UU69_PHYB8</name>
<dbReference type="Proteomes" id="UP000077315">
    <property type="component" value="Unassembled WGS sequence"/>
</dbReference>
<dbReference type="InParanoid" id="A0A162UU69"/>
<organism evidence="1 2">
    <name type="scientific">Phycomyces blakesleeanus (strain ATCC 8743b / DSM 1359 / FGSC 10004 / NBRC 33097 / NRRL 1555)</name>
    <dbReference type="NCBI Taxonomy" id="763407"/>
    <lineage>
        <taxon>Eukaryota</taxon>
        <taxon>Fungi</taxon>
        <taxon>Fungi incertae sedis</taxon>
        <taxon>Mucoromycota</taxon>
        <taxon>Mucoromycotina</taxon>
        <taxon>Mucoromycetes</taxon>
        <taxon>Mucorales</taxon>
        <taxon>Phycomycetaceae</taxon>
        <taxon>Phycomyces</taxon>
    </lineage>
</organism>
<protein>
    <submittedName>
        <fullName evidence="1">Uncharacterized protein</fullName>
    </submittedName>
</protein>